<proteinExistence type="predicted"/>
<accession>A0A9E2NY73</accession>
<sequence length="94" mass="10642">MKPCYLRMENIGPFKSQSIDFTQLGDMFLICGKTGAGKTTIFDAITYCLYGKLPGSRSGLPNRQLRSDFAPPEEEALVEFIFSLHQKLYKITRT</sequence>
<evidence type="ECO:0000259" key="1">
    <source>
        <dbReference type="Pfam" id="PF13476"/>
    </source>
</evidence>
<dbReference type="PANTHER" id="PTHR32114">
    <property type="entry name" value="ABC TRANSPORTER ABCH.3"/>
    <property type="match status" value="1"/>
</dbReference>
<reference evidence="2" key="1">
    <citation type="journal article" date="2021" name="PeerJ">
        <title>Extensive microbial diversity within the chicken gut microbiome revealed by metagenomics and culture.</title>
        <authorList>
            <person name="Gilroy R."/>
            <person name="Ravi A."/>
            <person name="Getino M."/>
            <person name="Pursley I."/>
            <person name="Horton D.L."/>
            <person name="Alikhan N.F."/>
            <person name="Baker D."/>
            <person name="Gharbi K."/>
            <person name="Hall N."/>
            <person name="Watson M."/>
            <person name="Adriaenssens E.M."/>
            <person name="Foster-Nyarko E."/>
            <person name="Jarju S."/>
            <person name="Secka A."/>
            <person name="Antonio M."/>
            <person name="Oren A."/>
            <person name="Chaudhuri R.R."/>
            <person name="La Ragione R."/>
            <person name="Hildebrand F."/>
            <person name="Pallen M.J."/>
        </authorList>
    </citation>
    <scope>NUCLEOTIDE SEQUENCE</scope>
    <source>
        <strain evidence="2">Gambia15-2214</strain>
    </source>
</reference>
<dbReference type="PANTHER" id="PTHR32114:SF2">
    <property type="entry name" value="ABC TRANSPORTER ABCH.3"/>
    <property type="match status" value="1"/>
</dbReference>
<feature type="domain" description="Rad50/SbcC-type AAA" evidence="1">
    <location>
        <begin position="6"/>
        <end position="87"/>
    </location>
</feature>
<dbReference type="InterPro" id="IPR027417">
    <property type="entry name" value="P-loop_NTPase"/>
</dbReference>
<name>A0A9E2NY73_9SPIR</name>
<dbReference type="GO" id="GO:0016887">
    <property type="term" value="F:ATP hydrolysis activity"/>
    <property type="evidence" value="ECO:0007669"/>
    <property type="project" value="InterPro"/>
</dbReference>
<reference evidence="2" key="2">
    <citation type="submission" date="2021-04" db="EMBL/GenBank/DDBJ databases">
        <authorList>
            <person name="Gilroy R."/>
        </authorList>
    </citation>
    <scope>NUCLEOTIDE SEQUENCE</scope>
    <source>
        <strain evidence="2">Gambia15-2214</strain>
    </source>
</reference>
<evidence type="ECO:0000313" key="2">
    <source>
        <dbReference type="EMBL" id="MBU3849421.1"/>
    </source>
</evidence>
<gene>
    <name evidence="2" type="ORF">IAA16_02525</name>
</gene>
<dbReference type="GO" id="GO:0006302">
    <property type="term" value="P:double-strand break repair"/>
    <property type="evidence" value="ECO:0007669"/>
    <property type="project" value="InterPro"/>
</dbReference>
<dbReference type="AlphaFoldDB" id="A0A9E2NY73"/>
<dbReference type="SUPFAM" id="SSF52540">
    <property type="entry name" value="P-loop containing nucleoside triphosphate hydrolases"/>
    <property type="match status" value="1"/>
</dbReference>
<dbReference type="Proteomes" id="UP000823914">
    <property type="component" value="Unassembled WGS sequence"/>
</dbReference>
<dbReference type="Gene3D" id="3.40.50.300">
    <property type="entry name" value="P-loop containing nucleotide triphosphate hydrolases"/>
    <property type="match status" value="1"/>
</dbReference>
<protein>
    <submittedName>
        <fullName evidence="2">AAA family ATPase</fullName>
    </submittedName>
</protein>
<dbReference type="InterPro" id="IPR038729">
    <property type="entry name" value="Rad50/SbcC_AAA"/>
</dbReference>
<dbReference type="Pfam" id="PF13476">
    <property type="entry name" value="AAA_23"/>
    <property type="match status" value="1"/>
</dbReference>
<organism evidence="2 3">
    <name type="scientific">Candidatus Treponema excrementipullorum</name>
    <dbReference type="NCBI Taxonomy" id="2838768"/>
    <lineage>
        <taxon>Bacteria</taxon>
        <taxon>Pseudomonadati</taxon>
        <taxon>Spirochaetota</taxon>
        <taxon>Spirochaetia</taxon>
        <taxon>Spirochaetales</taxon>
        <taxon>Treponemataceae</taxon>
        <taxon>Treponema</taxon>
    </lineage>
</organism>
<dbReference type="EMBL" id="JAHLFV010000058">
    <property type="protein sequence ID" value="MBU3849421.1"/>
    <property type="molecule type" value="Genomic_DNA"/>
</dbReference>
<comment type="caution">
    <text evidence="2">The sequence shown here is derived from an EMBL/GenBank/DDBJ whole genome shotgun (WGS) entry which is preliminary data.</text>
</comment>
<feature type="non-terminal residue" evidence="2">
    <location>
        <position position="94"/>
    </location>
</feature>
<evidence type="ECO:0000313" key="3">
    <source>
        <dbReference type="Proteomes" id="UP000823914"/>
    </source>
</evidence>